<sequence>MTRFTSILGRLLLAVPFVAAAPFDKGEMHTEVIPRFDHLPISNPNAANIIPNRYIVVYNNTFDDDAISAKEESFISSMKKRNIGKRGLDGDWLPTDFDSFKINKWRATSLAADDDMINEIFNNDEVAYVEADTTVSIHATSRQADAPAGLARISHAQAGASEYVFDNSAGKGITVYVIDTGIKITHSEFEGRATWGANFIDQVNDDQNGHGSHVAGTIGGSTFGVAKKVDLVAVKVLNAAGKGPNSGILKGMQFAIDDAQQKGKKGRAVVNMSVGGEYSEAVNRAIEALRNANIVPVVAAGNEGQDAANVSPASAPNAITVGAIDATNDSRAYFSNYGQSVDIYAPGVDVLSCGIQSDSDTAYMSGTSMASPHVAGLAAYLMALRNVTQADQVVEIMKNLASKTGAAVNDNAQGTTSLIANNGNL</sequence>
<dbReference type="Proteomes" id="UP001148629">
    <property type="component" value="Unassembled WGS sequence"/>
</dbReference>
<evidence type="ECO:0000313" key="1">
    <source>
        <dbReference type="EMBL" id="KAJ3543416.1"/>
    </source>
</evidence>
<comment type="caution">
    <text evidence="1">The sequence shown here is derived from an EMBL/GenBank/DDBJ whole genome shotgun (WGS) entry which is preliminary data.</text>
</comment>
<gene>
    <name evidence="1" type="ORF">NM208_g3586</name>
</gene>
<proteinExistence type="predicted"/>
<organism evidence="1 2">
    <name type="scientific">Fusarium decemcellulare</name>
    <dbReference type="NCBI Taxonomy" id="57161"/>
    <lineage>
        <taxon>Eukaryota</taxon>
        <taxon>Fungi</taxon>
        <taxon>Dikarya</taxon>
        <taxon>Ascomycota</taxon>
        <taxon>Pezizomycotina</taxon>
        <taxon>Sordariomycetes</taxon>
        <taxon>Hypocreomycetidae</taxon>
        <taxon>Hypocreales</taxon>
        <taxon>Nectriaceae</taxon>
        <taxon>Fusarium</taxon>
        <taxon>Fusarium decemcellulare species complex</taxon>
    </lineage>
</organism>
<reference evidence="1" key="1">
    <citation type="submission" date="2022-08" db="EMBL/GenBank/DDBJ databases">
        <title>Genome Sequence of Fusarium decemcellulare.</title>
        <authorList>
            <person name="Buettner E."/>
        </authorList>
    </citation>
    <scope>NUCLEOTIDE SEQUENCE</scope>
    <source>
        <strain evidence="1">Babe19</strain>
    </source>
</reference>
<keyword evidence="2" id="KW-1185">Reference proteome</keyword>
<dbReference type="EMBL" id="JANRMS010000245">
    <property type="protein sequence ID" value="KAJ3543416.1"/>
    <property type="molecule type" value="Genomic_DNA"/>
</dbReference>
<accession>A0ACC1SNP3</accession>
<evidence type="ECO:0000313" key="2">
    <source>
        <dbReference type="Proteomes" id="UP001148629"/>
    </source>
</evidence>
<name>A0ACC1SNP3_9HYPO</name>
<protein>
    <submittedName>
        <fullName evidence="1">Uncharacterized protein</fullName>
    </submittedName>
</protein>